<accession>A0AAV0Y065</accession>
<organism evidence="1 2">
    <name type="scientific">Macrosiphum euphorbiae</name>
    <name type="common">potato aphid</name>
    <dbReference type="NCBI Taxonomy" id="13131"/>
    <lineage>
        <taxon>Eukaryota</taxon>
        <taxon>Metazoa</taxon>
        <taxon>Ecdysozoa</taxon>
        <taxon>Arthropoda</taxon>
        <taxon>Hexapoda</taxon>
        <taxon>Insecta</taxon>
        <taxon>Pterygota</taxon>
        <taxon>Neoptera</taxon>
        <taxon>Paraneoptera</taxon>
        <taxon>Hemiptera</taxon>
        <taxon>Sternorrhyncha</taxon>
        <taxon>Aphidomorpha</taxon>
        <taxon>Aphidoidea</taxon>
        <taxon>Aphididae</taxon>
        <taxon>Macrosiphini</taxon>
        <taxon>Macrosiphum</taxon>
    </lineage>
</organism>
<dbReference type="EMBL" id="CARXXK010001162">
    <property type="protein sequence ID" value="CAI6374123.1"/>
    <property type="molecule type" value="Genomic_DNA"/>
</dbReference>
<comment type="caution">
    <text evidence="1">The sequence shown here is derived from an EMBL/GenBank/DDBJ whole genome shotgun (WGS) entry which is preliminary data.</text>
</comment>
<dbReference type="PANTHER" id="PTHR33480">
    <property type="entry name" value="SET DOMAIN-CONTAINING PROTEIN-RELATED"/>
    <property type="match status" value="1"/>
</dbReference>
<evidence type="ECO:0000313" key="2">
    <source>
        <dbReference type="Proteomes" id="UP001160148"/>
    </source>
</evidence>
<name>A0AAV0Y065_9HEMI</name>
<sequence length="319" mass="36708">MRCDNVTSVARDDSLICSFGSRLLQNHREHHLKRYISQRVRQLSTFLIILRTLVPDLRHLRDFLKPNYFVNIVQAAKKLGQYNEDLNTYTHPSNALKIGHTITQCAEILKTQLMINNHPRDEIQVVNDFLQVFQTEWKFSVSSNANQDIGTKKFNKSIAMPDAKNISILHTYLSSQLAKGMNCIQSGEINKDVYKLVCQTLLTQIIILNRRRSGEVERIKIENYLNRDKNKIQEDIQKALSSVENQLSKNLVRFEIRGKRGRGVPVLLTPDMQKAVDILIKMRKSLNILESNPYMFATPFTIEGSYRGTDCLRDAATKS</sequence>
<reference evidence="1 2" key="1">
    <citation type="submission" date="2023-01" db="EMBL/GenBank/DDBJ databases">
        <authorList>
            <person name="Whitehead M."/>
        </authorList>
    </citation>
    <scope>NUCLEOTIDE SEQUENCE [LARGE SCALE GENOMIC DNA]</scope>
</reference>
<evidence type="ECO:0000313" key="1">
    <source>
        <dbReference type="EMBL" id="CAI6374123.1"/>
    </source>
</evidence>
<dbReference type="Proteomes" id="UP001160148">
    <property type="component" value="Unassembled WGS sequence"/>
</dbReference>
<keyword evidence="2" id="KW-1185">Reference proteome</keyword>
<dbReference type="PANTHER" id="PTHR33480:SF1">
    <property type="entry name" value="TYR RECOMBINASE DOMAIN-CONTAINING PROTEIN"/>
    <property type="match status" value="1"/>
</dbReference>
<gene>
    <name evidence="1" type="ORF">MEUPH1_LOCUS27777</name>
</gene>
<dbReference type="AlphaFoldDB" id="A0AAV0Y065"/>
<proteinExistence type="predicted"/>
<protein>
    <submittedName>
        <fullName evidence="1">Uncharacterized protein</fullName>
    </submittedName>
</protein>